<reference evidence="2" key="1">
    <citation type="journal article" date="2020" name="Stud. Mycol.">
        <title>101 Dothideomycetes genomes: a test case for predicting lifestyles and emergence of pathogens.</title>
        <authorList>
            <person name="Haridas S."/>
            <person name="Albert R."/>
            <person name="Binder M."/>
            <person name="Bloem J."/>
            <person name="Labutti K."/>
            <person name="Salamov A."/>
            <person name="Andreopoulos B."/>
            <person name="Baker S."/>
            <person name="Barry K."/>
            <person name="Bills G."/>
            <person name="Bluhm B."/>
            <person name="Cannon C."/>
            <person name="Castanera R."/>
            <person name="Culley D."/>
            <person name="Daum C."/>
            <person name="Ezra D."/>
            <person name="Gonzalez J."/>
            <person name="Henrissat B."/>
            <person name="Kuo A."/>
            <person name="Liang C."/>
            <person name="Lipzen A."/>
            <person name="Lutzoni F."/>
            <person name="Magnuson J."/>
            <person name="Mondo S."/>
            <person name="Nolan M."/>
            <person name="Ohm R."/>
            <person name="Pangilinan J."/>
            <person name="Park H.-J."/>
            <person name="Ramirez L."/>
            <person name="Alfaro M."/>
            <person name="Sun H."/>
            <person name="Tritt A."/>
            <person name="Yoshinaga Y."/>
            <person name="Zwiers L.-H."/>
            <person name="Turgeon B."/>
            <person name="Goodwin S."/>
            <person name="Spatafora J."/>
            <person name="Crous P."/>
            <person name="Grigoriev I."/>
        </authorList>
    </citation>
    <scope>NUCLEOTIDE SEQUENCE</scope>
    <source>
        <strain evidence="2">CBS 121167</strain>
    </source>
</reference>
<proteinExistence type="predicted"/>
<accession>A0A6A6B2M0</accession>
<feature type="region of interest" description="Disordered" evidence="1">
    <location>
        <begin position="19"/>
        <end position="112"/>
    </location>
</feature>
<feature type="compositionally biased region" description="Low complexity" evidence="1">
    <location>
        <begin position="68"/>
        <end position="88"/>
    </location>
</feature>
<sequence length="112" mass="12239">MVFSVSGLAEFDSSSIHIAHITNDPPNKQPSSPLSQSNRPPRKITTSTTTITHPQHYSPPSPPHAVHHQPISPTHTITTTPPSQTPSSRTLPSKPQPTLRTCILVVHPRQPR</sequence>
<evidence type="ECO:0000313" key="3">
    <source>
        <dbReference type="Proteomes" id="UP000799438"/>
    </source>
</evidence>
<dbReference type="GeneID" id="54304753"/>
<dbReference type="RefSeq" id="XP_033394142.1">
    <property type="nucleotide sequence ID" value="XM_033547246.1"/>
</dbReference>
<evidence type="ECO:0000313" key="2">
    <source>
        <dbReference type="EMBL" id="KAF2138429.1"/>
    </source>
</evidence>
<organism evidence="2 3">
    <name type="scientific">Aplosporella prunicola CBS 121167</name>
    <dbReference type="NCBI Taxonomy" id="1176127"/>
    <lineage>
        <taxon>Eukaryota</taxon>
        <taxon>Fungi</taxon>
        <taxon>Dikarya</taxon>
        <taxon>Ascomycota</taxon>
        <taxon>Pezizomycotina</taxon>
        <taxon>Dothideomycetes</taxon>
        <taxon>Dothideomycetes incertae sedis</taxon>
        <taxon>Botryosphaeriales</taxon>
        <taxon>Aplosporellaceae</taxon>
        <taxon>Aplosporella</taxon>
    </lineage>
</organism>
<gene>
    <name evidence="2" type="ORF">K452DRAFT_86542</name>
</gene>
<feature type="compositionally biased region" description="Polar residues" evidence="1">
    <location>
        <begin position="24"/>
        <end position="39"/>
    </location>
</feature>
<name>A0A6A6B2M0_9PEZI</name>
<keyword evidence="3" id="KW-1185">Reference proteome</keyword>
<protein>
    <submittedName>
        <fullName evidence="2">Uncharacterized protein</fullName>
    </submittedName>
</protein>
<dbReference type="AlphaFoldDB" id="A0A6A6B2M0"/>
<dbReference type="EMBL" id="ML995496">
    <property type="protein sequence ID" value="KAF2138429.1"/>
    <property type="molecule type" value="Genomic_DNA"/>
</dbReference>
<evidence type="ECO:0000256" key="1">
    <source>
        <dbReference type="SAM" id="MobiDB-lite"/>
    </source>
</evidence>
<feature type="compositionally biased region" description="Polar residues" evidence="1">
    <location>
        <begin position="89"/>
        <end position="99"/>
    </location>
</feature>
<feature type="compositionally biased region" description="Low complexity" evidence="1">
    <location>
        <begin position="44"/>
        <end position="56"/>
    </location>
</feature>
<dbReference type="Proteomes" id="UP000799438">
    <property type="component" value="Unassembled WGS sequence"/>
</dbReference>